<reference evidence="1 2" key="1">
    <citation type="submission" date="2017-05" db="EMBL/GenBank/DDBJ databases">
        <authorList>
            <person name="Varghese N."/>
            <person name="Submissions S."/>
        </authorList>
    </citation>
    <scope>NUCLEOTIDE SEQUENCE [LARGE SCALE GENOMIC DNA]</scope>
    <source>
        <strain evidence="1 2">DSM 19504</strain>
    </source>
</reference>
<dbReference type="Proteomes" id="UP000319712">
    <property type="component" value="Unassembled WGS sequence"/>
</dbReference>
<gene>
    <name evidence="1" type="ORF">SAMN06264867_1043</name>
</gene>
<protein>
    <recommendedName>
        <fullName evidence="3">Phage integrase family protein</fullName>
    </recommendedName>
</protein>
<evidence type="ECO:0008006" key="3">
    <source>
        <dbReference type="Google" id="ProtNLM"/>
    </source>
</evidence>
<evidence type="ECO:0000313" key="2">
    <source>
        <dbReference type="Proteomes" id="UP000319712"/>
    </source>
</evidence>
<organism evidence="1 2">
    <name type="scientific">Halorubrum cibi</name>
    <dbReference type="NCBI Taxonomy" id="413815"/>
    <lineage>
        <taxon>Archaea</taxon>
        <taxon>Methanobacteriati</taxon>
        <taxon>Methanobacteriota</taxon>
        <taxon>Stenosarchaea group</taxon>
        <taxon>Halobacteria</taxon>
        <taxon>Halobacteriales</taxon>
        <taxon>Haloferacaceae</taxon>
        <taxon>Halorubrum</taxon>
    </lineage>
</organism>
<sequence length="79" mass="9044">MSTSNDCEAMEYTAVFDCPSSVSPHALRRGGITNQLNNDVPREVVSDRANVTLGVLDEHYDRRSQRERMEQRRGYLDNI</sequence>
<evidence type="ECO:0000313" key="1">
    <source>
        <dbReference type="EMBL" id="SMO55359.1"/>
    </source>
</evidence>
<dbReference type="EMBL" id="FXTD01000004">
    <property type="protein sequence ID" value="SMO55359.1"/>
    <property type="molecule type" value="Genomic_DNA"/>
</dbReference>
<proteinExistence type="predicted"/>
<keyword evidence="2" id="KW-1185">Reference proteome</keyword>
<accession>A0A521C7F1</accession>
<dbReference type="AlphaFoldDB" id="A0A521C7F1"/>
<name>A0A521C7F1_9EURY</name>